<feature type="region of interest" description="Disordered" evidence="1">
    <location>
        <begin position="12"/>
        <end position="63"/>
    </location>
</feature>
<proteinExistence type="predicted"/>
<dbReference type="Ensembl" id="ENSSSCT00070035283.1">
    <property type="protein sequence ID" value="ENSSSCP00070029464.1"/>
    <property type="gene ID" value="ENSSSCG00070017878.1"/>
</dbReference>
<reference evidence="2" key="2">
    <citation type="submission" date="2025-08" db="UniProtKB">
        <authorList>
            <consortium name="Ensembl"/>
        </authorList>
    </citation>
    <scope>IDENTIFICATION</scope>
</reference>
<name>A0A4X1UJS3_PIG</name>
<evidence type="ECO:0000313" key="2">
    <source>
        <dbReference type="Ensembl" id="ENSSSCP00070029464.1"/>
    </source>
</evidence>
<evidence type="ECO:0000313" key="3">
    <source>
        <dbReference type="Proteomes" id="UP000314985"/>
    </source>
</evidence>
<accession>A0A4X1UJS3</accession>
<evidence type="ECO:0000256" key="1">
    <source>
        <dbReference type="SAM" id="MobiDB-lite"/>
    </source>
</evidence>
<feature type="region of interest" description="Disordered" evidence="1">
    <location>
        <begin position="80"/>
        <end position="103"/>
    </location>
</feature>
<sequence length="103" mass="10665">MLAISFISAVNRKRKKRREARGLGSSTDDDSEQEAHKPEEGAPAPGAQDRPKGQLPGAALPEAPGRLNLVSSLCAAVVGGRGAPGVTARGTDRLLGVSRPSLR</sequence>
<dbReference type="Proteomes" id="UP000314985">
    <property type="component" value="Chromosome 12"/>
</dbReference>
<dbReference type="PANTHER" id="PTHR23175:SF5">
    <property type="entry name" value="RHO GTPASE-ACTIVATING PROTEIN 23"/>
    <property type="match status" value="1"/>
</dbReference>
<dbReference type="PANTHER" id="PTHR23175">
    <property type="entry name" value="PDZ DOMAIN-CONTAINING PROTEIN"/>
    <property type="match status" value="1"/>
</dbReference>
<reference evidence="2 3" key="1">
    <citation type="submission" date="2017-08" db="EMBL/GenBank/DDBJ databases">
        <title>USMARCv1.0.</title>
        <authorList>
            <person name="Hannum G.I."/>
            <person name="Koren S."/>
            <person name="Schroeder S.G."/>
            <person name="Chin S.C."/>
            <person name="Nonneman D.J."/>
            <person name="Becker S.A."/>
            <person name="Rosen B.D."/>
            <person name="Bickhart D.M."/>
            <person name="Putnam N.H."/>
            <person name="Green R.E."/>
            <person name="Tuggle C.K."/>
            <person name="Liu H."/>
            <person name="Rohrer G.A."/>
            <person name="Warr A."/>
            <person name="Hall R."/>
            <person name="Kim K."/>
            <person name="Hume D.A."/>
            <person name="Talbot R."/>
            <person name="Chow W."/>
            <person name="Howe K."/>
            <person name="Schwartz A.S."/>
            <person name="Watson M."/>
            <person name="Archibald A.L."/>
            <person name="Phillippy A.M."/>
            <person name="Smith T.P.L."/>
        </authorList>
    </citation>
    <scope>NUCLEOTIDE SEQUENCE [LARGE SCALE GENOMIC DNA]</scope>
</reference>
<dbReference type="AlphaFoldDB" id="A0A4X1UJS3"/>
<protein>
    <submittedName>
        <fullName evidence="2">Uncharacterized protein</fullName>
    </submittedName>
</protein>
<organism evidence="2 3">
    <name type="scientific">Sus scrofa</name>
    <name type="common">Pig</name>
    <dbReference type="NCBI Taxonomy" id="9823"/>
    <lineage>
        <taxon>Eukaryota</taxon>
        <taxon>Metazoa</taxon>
        <taxon>Chordata</taxon>
        <taxon>Craniata</taxon>
        <taxon>Vertebrata</taxon>
        <taxon>Euteleostomi</taxon>
        <taxon>Mammalia</taxon>
        <taxon>Eutheria</taxon>
        <taxon>Laurasiatheria</taxon>
        <taxon>Artiodactyla</taxon>
        <taxon>Suina</taxon>
        <taxon>Suidae</taxon>
        <taxon>Sus</taxon>
    </lineage>
</organism>